<dbReference type="EMBL" id="JANTHZ010000004">
    <property type="protein sequence ID" value="MCS0495651.1"/>
    <property type="molecule type" value="Genomic_DNA"/>
</dbReference>
<accession>A0A9X2T454</accession>
<gene>
    <name evidence="2" type="ORF">NVS89_11125</name>
</gene>
<dbReference type="RefSeq" id="WP_258732818.1">
    <property type="nucleotide sequence ID" value="NZ_JANTHZ010000004.1"/>
</dbReference>
<reference evidence="2" key="1">
    <citation type="submission" date="2022-08" db="EMBL/GenBank/DDBJ databases">
        <authorList>
            <person name="Li F."/>
        </authorList>
    </citation>
    <scope>NUCLEOTIDE SEQUENCE</scope>
    <source>
        <strain evidence="2">MQZ15Z-1</strain>
    </source>
</reference>
<comment type="caution">
    <text evidence="2">The sequence shown here is derived from an EMBL/GenBank/DDBJ whole genome shotgun (WGS) entry which is preliminary data.</text>
</comment>
<sequence length="96" mass="10201">MPAYEFHCGECDAARDVLVDFERSRELELICLACGGTMRVAPVLSVRVQGFSATAVEDGAEAGAGARSCGHSYACRCNAVRLTRPNPLVSRPSPAE</sequence>
<dbReference type="Proteomes" id="UP001151088">
    <property type="component" value="Unassembled WGS sequence"/>
</dbReference>
<keyword evidence="3" id="KW-1185">Reference proteome</keyword>
<dbReference type="SMART" id="SM00834">
    <property type="entry name" value="CxxC_CXXC_SSSS"/>
    <property type="match status" value="1"/>
</dbReference>
<dbReference type="InterPro" id="IPR013429">
    <property type="entry name" value="Regulatory_FmdB_Zinc_ribbon"/>
</dbReference>
<organism evidence="2 3">
    <name type="scientific">Ancylobacter mangrovi</name>
    <dbReference type="NCBI Taxonomy" id="2972472"/>
    <lineage>
        <taxon>Bacteria</taxon>
        <taxon>Pseudomonadati</taxon>
        <taxon>Pseudomonadota</taxon>
        <taxon>Alphaproteobacteria</taxon>
        <taxon>Hyphomicrobiales</taxon>
        <taxon>Xanthobacteraceae</taxon>
        <taxon>Ancylobacter</taxon>
    </lineage>
</organism>
<proteinExistence type="predicted"/>
<evidence type="ECO:0000313" key="3">
    <source>
        <dbReference type="Proteomes" id="UP001151088"/>
    </source>
</evidence>
<feature type="domain" description="Putative regulatory protein FmdB zinc ribbon" evidence="1">
    <location>
        <begin position="1"/>
        <end position="43"/>
    </location>
</feature>
<evidence type="ECO:0000313" key="2">
    <source>
        <dbReference type="EMBL" id="MCS0495651.1"/>
    </source>
</evidence>
<evidence type="ECO:0000259" key="1">
    <source>
        <dbReference type="SMART" id="SM00834"/>
    </source>
</evidence>
<name>A0A9X2T454_9HYPH</name>
<protein>
    <submittedName>
        <fullName evidence="2">Zinc ribbon domain-containing protein</fullName>
    </submittedName>
</protein>
<dbReference type="AlphaFoldDB" id="A0A9X2T454"/>